<dbReference type="NCBIfam" id="TIGR01901">
    <property type="entry name" value="adhes_NPXG"/>
    <property type="match status" value="1"/>
</dbReference>
<dbReference type="STRING" id="128403.WA1_08670"/>
<dbReference type="Pfam" id="PF05860">
    <property type="entry name" value="TPS"/>
    <property type="match status" value="1"/>
</dbReference>
<protein>
    <recommendedName>
        <fullName evidence="1">Filamentous haemagglutinin FhaB/tRNA nuclease CdiA-like TPS domain-containing protein</fullName>
    </recommendedName>
</protein>
<name>A0A139WS09_9CYAN</name>
<keyword evidence="3" id="KW-1185">Reference proteome</keyword>
<dbReference type="OrthoDB" id="524782at2"/>
<reference evidence="2 3" key="1">
    <citation type="journal article" date="2013" name="Genome Biol. Evol.">
        <title>Genomes of Stigonematalean cyanobacteria (subsection V) and the evolution of oxygenic photosynthesis from prokaryotes to plastids.</title>
        <authorList>
            <person name="Dagan T."/>
            <person name="Roettger M."/>
            <person name="Stucken K."/>
            <person name="Landan G."/>
            <person name="Koch R."/>
            <person name="Major P."/>
            <person name="Gould S.B."/>
            <person name="Goremykin V.V."/>
            <person name="Rippka R."/>
            <person name="Tandeau de Marsac N."/>
            <person name="Gugger M."/>
            <person name="Lockhart P.J."/>
            <person name="Allen J.F."/>
            <person name="Brune I."/>
            <person name="Maus I."/>
            <person name="Puhler A."/>
            <person name="Martin W.F."/>
        </authorList>
    </citation>
    <scope>NUCLEOTIDE SEQUENCE [LARGE SCALE GENOMIC DNA]</scope>
    <source>
        <strain evidence="2 3">PCC 7110</strain>
    </source>
</reference>
<dbReference type="InterPro" id="IPR008638">
    <property type="entry name" value="FhaB/CdiA-like_TPS"/>
</dbReference>
<dbReference type="InterPro" id="IPR012334">
    <property type="entry name" value="Pectin_lyas_fold"/>
</dbReference>
<evidence type="ECO:0000259" key="1">
    <source>
        <dbReference type="SMART" id="SM00912"/>
    </source>
</evidence>
<dbReference type="RefSeq" id="WP_017745461.1">
    <property type="nucleotide sequence ID" value="NZ_KQ976354.1"/>
</dbReference>
<comment type="caution">
    <text evidence="2">The sequence shown here is derived from an EMBL/GenBank/DDBJ whole genome shotgun (WGS) entry which is preliminary data.</text>
</comment>
<proteinExistence type="predicted"/>
<dbReference type="Gene3D" id="2.160.20.10">
    <property type="entry name" value="Single-stranded right-handed beta-helix, Pectin lyase-like"/>
    <property type="match status" value="4"/>
</dbReference>
<organism evidence="2 3">
    <name type="scientific">Scytonema hofmannii PCC 7110</name>
    <dbReference type="NCBI Taxonomy" id="128403"/>
    <lineage>
        <taxon>Bacteria</taxon>
        <taxon>Bacillati</taxon>
        <taxon>Cyanobacteriota</taxon>
        <taxon>Cyanophyceae</taxon>
        <taxon>Nostocales</taxon>
        <taxon>Scytonemataceae</taxon>
        <taxon>Scytonema</taxon>
    </lineage>
</organism>
<evidence type="ECO:0000313" key="3">
    <source>
        <dbReference type="Proteomes" id="UP000076925"/>
    </source>
</evidence>
<evidence type="ECO:0000313" key="2">
    <source>
        <dbReference type="EMBL" id="KYC35221.1"/>
    </source>
</evidence>
<dbReference type="AlphaFoldDB" id="A0A139WS09"/>
<accession>A0A139WS09</accession>
<dbReference type="Proteomes" id="UP000076925">
    <property type="component" value="Unassembled WGS sequence"/>
</dbReference>
<dbReference type="EMBL" id="ANNX02000052">
    <property type="protein sequence ID" value="KYC35221.1"/>
    <property type="molecule type" value="Genomic_DNA"/>
</dbReference>
<dbReference type="SUPFAM" id="SSF51126">
    <property type="entry name" value="Pectin lyase-like"/>
    <property type="match status" value="4"/>
</dbReference>
<dbReference type="SMART" id="SM00912">
    <property type="entry name" value="Haemagg_act"/>
    <property type="match status" value="1"/>
</dbReference>
<gene>
    <name evidence="2" type="ORF">WA1_08670</name>
</gene>
<dbReference type="InterPro" id="IPR011050">
    <property type="entry name" value="Pectin_lyase_fold/virulence"/>
</dbReference>
<feature type="domain" description="Filamentous haemagglutinin FhaB/tRNA nuclease CdiA-like TPS" evidence="1">
    <location>
        <begin position="47"/>
        <end position="160"/>
    </location>
</feature>
<sequence length="1174" mass="120911">MKTKRCLGCWHLGFLGFLTTVWLNSFADRALPQNTPSNIQADDTLGAESSQIIQNFQGQPLEVITGGATRSINLFHSFREFNISEGREAYFSSPNTDIQNILARVTGRNRSEILGRLGTFGESKANLFLINPNGILFGKNASLDVDGSFAATTANAIQFGETGNFSATNPEVPQLLAINPSAFLFSQINKTASIQNNAIAPTGKDPAGFDAVGLRVPDGKSLLLLGGNVSMDGGQLNALGGRVELGGLAESGNINLVLDGDNLRLGFIENVTRADVSLTNQAAIYVEGTDGGHITVNARNVEILAGSLLSAGIGQGLGTPETKAGDITLNATEQVKVEQGSQIRNDVFPNATRRGGDLTITTKELFVRDGAKVGTNTFAAGKGGNLTINASNSVQLIGTSINGRSSLSTFAGRGSTGDVGNLTINTQDLLVRDGAEISSSTLGAGKGGNLSVNAIGRVQVVGRSADDSFSSGLFASANQGSTGDAGNLIITTKDLLVRDGAEVIVSTFSTGKGGNLTVNASNSVQLIGTSADGSFSSGLFAEATLDSIGDAATGEAGNLTITTKELLVDDGAEVSASTFGASKGGDLTIKVQNLLVQNGARVTAGTFGAGKGGNLIVNASNNVQLIGTSADGSVASGLGTPASRGSTGDAGDLTITTKDLSVRDGARITAYTFGRGTGGNLNVNASNSVQLIGTSTDGDFPSALLATAQPSSTANAGNLTINTQDLLVRDGAQVSASVFGRGQGGNLTVNALNSVQLIGTSADGRFSSGLFADVRGRLSGDGGDLTINTRDLLVRDGAQVGTGTLGRGKGGNLTVNASNSMKAISGSADDRLPSGLFSSAQPGSTGDGGNFTINTQDLLVMGAQVSTGTFGRGKGGNLTVNANHVQLIGKTVNDIDPSGLFTATEQGSTGNAGDLTINTRQLFVRDRAGVFVNSRGTGNAGIMTINADTIRLDNQASLNANTRSPNKDPNREQATINLNTQNLTLRRNSSITTNASGENVIGGNININTKFLIAPENSRISANSDNFRGGRVRINAQGVFVGNKLSDVSNYITATSGVGLSGSVDVNSPDNSSLQNSLTELSQNLIDTNALLANSCIVRSQEKQQSSFIITGTGGLPNRPSDASMSNYSTGDVRNITNENTSFHWKKGDPIIEPQGVYRLWDGKLVMSRECQND</sequence>